<accession>A0A1E3NGH2</accession>
<dbReference type="OrthoDB" id="299997at2759"/>
<feature type="compositionally biased region" description="Polar residues" evidence="2">
    <location>
        <begin position="64"/>
        <end position="76"/>
    </location>
</feature>
<dbReference type="AlphaFoldDB" id="A0A1E3NGH2"/>
<keyword evidence="1" id="KW-0863">Zinc-finger</keyword>
<dbReference type="CDD" id="cd16448">
    <property type="entry name" value="RING-H2"/>
    <property type="match status" value="1"/>
</dbReference>
<feature type="domain" description="RING-type" evidence="3">
    <location>
        <begin position="87"/>
        <end position="149"/>
    </location>
</feature>
<name>A0A1E3NGH2_9ASCO</name>
<sequence length="1005" mass="113339">MPERQPLETVSFKKIPAALNVSGTSTAGLSQCSTPYSTWTASTSVSNTPLSQHVSLGIPREYKSSTPRSTPLSAQRKSLKGRDDCNCSYCLQPLQNIFEGEKMVDLQCGHIIHFECLKELLILPTLLSHAPVEDKNGQQENQLTCPSCDSRTSCTDETVLLNINDDHMQSLYDQMLHPGDGYSNIMATIDNFKVPNLSSAEDEEYYSGIDDRSETEVPTTPQLQVGMNFWNREGDIALPSIASSDDSPLFIKVQKSPSPFKNNDVELAKTVFAPEFTSININNRSKLEIGCVLNFSVTKFETSLKFNKKEQLKAQIGKNKITNNIINNFEQKVSNAKIDFSTVGSLILFDLMDVTLRMSTFELCQVYLFESNLIILNSEGSQLLLNQELSSQTFISSIYLKGNSVIINLNSIKLSSVIFNSDNSILRNKWYVILSKISNNAPIADTIPLIQTSTNAWGLISEEDDDDVIPNDIKVLKKLTSRGLDLPSGFLKRQILTPDPIPMVLIVAIPLVNSEDYGLENSEYAEVIKSILSNVLSSLHTEDKLGVVFLGNHPKNLSTLGNYYGCISKSWSGWEVMLGLITESVIREEGDLSASSMWEQGTKYIELLASIGFSSHGGKKDNYLHQIICISSELLKDTKLTNSVIKKKNKRNQDDFFRERKKNFQKEINERISYLCTAFDANFNLILLADEFKYEVYEILSMNRYLKQRFRSDFDDYTFDNKFKMQIALDFMNLKEIIDSLLESFHSTIIREIETYVSFPKCISLKSFESIGSDQESQKVDDCKTNANEYCIKLKNLPSGYDRSLLFNLELDLDSCAIRDQYKVSIANSLTKLVSSNDTSQLESQADLKLISNESNLESNITLNLNLEESNDTDISFDGPISRKFGGDLNLSIVSKLSNVSDAYYIGRKIQLLVAEKLCSVVLEIEDFDIYAKNNAKNALSNLTHTIWEYSNSCNSSNTNNMKDQNIEKWSESLIQRLEDIIDGYSLRNYQLSNMKCMFLFLDLE</sequence>
<evidence type="ECO:0000259" key="3">
    <source>
        <dbReference type="PROSITE" id="PS50089"/>
    </source>
</evidence>
<evidence type="ECO:0000313" key="4">
    <source>
        <dbReference type="EMBL" id="ODQ45224.1"/>
    </source>
</evidence>
<dbReference type="PROSITE" id="PS50089">
    <property type="entry name" value="ZF_RING_2"/>
    <property type="match status" value="1"/>
</dbReference>
<dbReference type="GO" id="GO:0008270">
    <property type="term" value="F:zinc ion binding"/>
    <property type="evidence" value="ECO:0007669"/>
    <property type="project" value="UniProtKB-KW"/>
</dbReference>
<dbReference type="SMART" id="SM00184">
    <property type="entry name" value="RING"/>
    <property type="match status" value="1"/>
</dbReference>
<protein>
    <recommendedName>
        <fullName evidence="3">RING-type domain-containing protein</fullName>
    </recommendedName>
</protein>
<dbReference type="InterPro" id="IPR013083">
    <property type="entry name" value="Znf_RING/FYVE/PHD"/>
</dbReference>
<dbReference type="EMBL" id="KV454005">
    <property type="protein sequence ID" value="ODQ45224.1"/>
    <property type="molecule type" value="Genomic_DNA"/>
</dbReference>
<evidence type="ECO:0000256" key="1">
    <source>
        <dbReference type="PROSITE-ProRule" id="PRU00175"/>
    </source>
</evidence>
<gene>
    <name evidence="4" type="ORF">PICMEDRAFT_17721</name>
</gene>
<evidence type="ECO:0000256" key="2">
    <source>
        <dbReference type="SAM" id="MobiDB-lite"/>
    </source>
</evidence>
<proteinExistence type="predicted"/>
<reference evidence="4 5" key="1">
    <citation type="journal article" date="2016" name="Proc. Natl. Acad. Sci. U.S.A.">
        <title>Comparative genomics of biotechnologically important yeasts.</title>
        <authorList>
            <person name="Riley R."/>
            <person name="Haridas S."/>
            <person name="Wolfe K.H."/>
            <person name="Lopes M.R."/>
            <person name="Hittinger C.T."/>
            <person name="Goeker M."/>
            <person name="Salamov A.A."/>
            <person name="Wisecaver J.H."/>
            <person name="Long T.M."/>
            <person name="Calvey C.H."/>
            <person name="Aerts A.L."/>
            <person name="Barry K.W."/>
            <person name="Choi C."/>
            <person name="Clum A."/>
            <person name="Coughlan A.Y."/>
            <person name="Deshpande S."/>
            <person name="Douglass A.P."/>
            <person name="Hanson S.J."/>
            <person name="Klenk H.-P."/>
            <person name="LaButti K.M."/>
            <person name="Lapidus A."/>
            <person name="Lindquist E.A."/>
            <person name="Lipzen A.M."/>
            <person name="Meier-Kolthoff J.P."/>
            <person name="Ohm R.A."/>
            <person name="Otillar R.P."/>
            <person name="Pangilinan J.L."/>
            <person name="Peng Y."/>
            <person name="Rokas A."/>
            <person name="Rosa C.A."/>
            <person name="Scheuner C."/>
            <person name="Sibirny A.A."/>
            <person name="Slot J.C."/>
            <person name="Stielow J.B."/>
            <person name="Sun H."/>
            <person name="Kurtzman C.P."/>
            <person name="Blackwell M."/>
            <person name="Grigoriev I.V."/>
            <person name="Jeffries T.W."/>
        </authorList>
    </citation>
    <scope>NUCLEOTIDE SEQUENCE [LARGE SCALE GENOMIC DNA]</scope>
    <source>
        <strain evidence="4 5">NRRL Y-2026</strain>
    </source>
</reference>
<dbReference type="GeneID" id="30178393"/>
<dbReference type="Gene3D" id="3.30.40.10">
    <property type="entry name" value="Zinc/RING finger domain, C3HC4 (zinc finger)"/>
    <property type="match status" value="1"/>
</dbReference>
<dbReference type="SUPFAM" id="SSF57850">
    <property type="entry name" value="RING/U-box"/>
    <property type="match status" value="1"/>
</dbReference>
<keyword evidence="5" id="KW-1185">Reference proteome</keyword>
<dbReference type="STRING" id="763406.A0A1E3NGH2"/>
<keyword evidence="1" id="KW-0479">Metal-binding</keyword>
<dbReference type="RefSeq" id="XP_019016337.1">
    <property type="nucleotide sequence ID" value="XM_019161706.1"/>
</dbReference>
<evidence type="ECO:0000313" key="5">
    <source>
        <dbReference type="Proteomes" id="UP000094455"/>
    </source>
</evidence>
<feature type="region of interest" description="Disordered" evidence="2">
    <location>
        <begin position="61"/>
        <end position="82"/>
    </location>
</feature>
<dbReference type="InterPro" id="IPR001841">
    <property type="entry name" value="Znf_RING"/>
</dbReference>
<organism evidence="4 5">
    <name type="scientific">Pichia membranifaciens NRRL Y-2026</name>
    <dbReference type="NCBI Taxonomy" id="763406"/>
    <lineage>
        <taxon>Eukaryota</taxon>
        <taxon>Fungi</taxon>
        <taxon>Dikarya</taxon>
        <taxon>Ascomycota</taxon>
        <taxon>Saccharomycotina</taxon>
        <taxon>Pichiomycetes</taxon>
        <taxon>Pichiales</taxon>
        <taxon>Pichiaceae</taxon>
        <taxon>Pichia</taxon>
    </lineage>
</organism>
<dbReference type="Proteomes" id="UP000094455">
    <property type="component" value="Unassembled WGS sequence"/>
</dbReference>
<keyword evidence="1" id="KW-0862">Zinc</keyword>